<name>U2Z660_9RHOB</name>
<evidence type="ECO:0000313" key="5">
    <source>
        <dbReference type="Proteomes" id="UP000016566"/>
    </source>
</evidence>
<comment type="similarity">
    <text evidence="1">Belongs to the DadA oxidoreductase family.</text>
</comment>
<dbReference type="Proteomes" id="UP000016566">
    <property type="component" value="Unassembled WGS sequence"/>
</dbReference>
<gene>
    <name evidence="4" type="ORF">MBELCI_2937</name>
</gene>
<dbReference type="GO" id="GO:0005886">
    <property type="term" value="C:plasma membrane"/>
    <property type="evidence" value="ECO:0007669"/>
    <property type="project" value="TreeGrafter"/>
</dbReference>
<dbReference type="Gene3D" id="3.30.9.10">
    <property type="entry name" value="D-Amino Acid Oxidase, subunit A, domain 2"/>
    <property type="match status" value="1"/>
</dbReference>
<dbReference type="GO" id="GO:0055130">
    <property type="term" value="P:D-alanine catabolic process"/>
    <property type="evidence" value="ECO:0007669"/>
    <property type="project" value="TreeGrafter"/>
</dbReference>
<dbReference type="InterPro" id="IPR036188">
    <property type="entry name" value="FAD/NAD-bd_sf"/>
</dbReference>
<organism evidence="4 5">
    <name type="scientific">Limimaricola cinnabarinus LL-001</name>
    <dbReference type="NCBI Taxonomy" id="1337093"/>
    <lineage>
        <taxon>Bacteria</taxon>
        <taxon>Pseudomonadati</taxon>
        <taxon>Pseudomonadota</taxon>
        <taxon>Alphaproteobacteria</taxon>
        <taxon>Rhodobacterales</taxon>
        <taxon>Paracoccaceae</taxon>
        <taxon>Limimaricola</taxon>
    </lineage>
</organism>
<keyword evidence="5" id="KW-1185">Reference proteome</keyword>
<evidence type="ECO:0000259" key="3">
    <source>
        <dbReference type="Pfam" id="PF01266"/>
    </source>
</evidence>
<dbReference type="EMBL" id="BATB01000051">
    <property type="protein sequence ID" value="GAD56885.1"/>
    <property type="molecule type" value="Genomic_DNA"/>
</dbReference>
<comment type="caution">
    <text evidence="4">The sequence shown here is derived from an EMBL/GenBank/DDBJ whole genome shotgun (WGS) entry which is preliminary data.</text>
</comment>
<dbReference type="OrthoDB" id="9805337at2"/>
<dbReference type="AlphaFoldDB" id="U2Z660"/>
<dbReference type="NCBIfam" id="NF009074">
    <property type="entry name" value="PRK12409.1"/>
    <property type="match status" value="1"/>
</dbReference>
<dbReference type="PANTHER" id="PTHR13847:SF280">
    <property type="entry name" value="D-AMINO ACID DEHYDROGENASE"/>
    <property type="match status" value="1"/>
</dbReference>
<dbReference type="eggNOG" id="COG0665">
    <property type="taxonomic scope" value="Bacteria"/>
</dbReference>
<dbReference type="STRING" id="1337093.MBELCI_2937"/>
<dbReference type="Gene3D" id="3.50.50.60">
    <property type="entry name" value="FAD/NAD(P)-binding domain"/>
    <property type="match status" value="2"/>
</dbReference>
<dbReference type="Pfam" id="PF01266">
    <property type="entry name" value="DAO"/>
    <property type="match status" value="1"/>
</dbReference>
<dbReference type="GO" id="GO:0008718">
    <property type="term" value="F:D-amino-acid dehydrogenase activity"/>
    <property type="evidence" value="ECO:0007669"/>
    <property type="project" value="TreeGrafter"/>
</dbReference>
<dbReference type="SUPFAM" id="SSF54373">
    <property type="entry name" value="FAD-linked reductases, C-terminal domain"/>
    <property type="match status" value="1"/>
</dbReference>
<keyword evidence="2" id="KW-0560">Oxidoreductase</keyword>
<feature type="domain" description="FAD dependent oxidoreductase" evidence="3">
    <location>
        <begin position="4"/>
        <end position="394"/>
    </location>
</feature>
<sequence>MPHYAVLGAGITGVTTAYSLWKRGHEVTVFDRQRYAAMETSFANGGQLSASNAEVWNRWATVLKGTKWLLKPDAPLSVNPKPSWHKLSWMAEFLGQIRNYEANTVATTKLAIAARAGMREMAETAGIDFDFSPASIVHFYQTERDLADGRRVNKLLAQGGLRRDELSPEEVRARVPQLTGPLTGGFVTTSDSTGDIHKFTTGLADWLAGQGVRFRMGAEITDVAAHDDGVTVRVGEPARFDGVVVCAGVGSRAIAAKLGDRVNIYPVKGYSITVNLRDAVSRAAAPHVSLLDDKAKIVTSRLGEDRFRVAGTAEFNGYNRDIRSDRVKPLVDWVERLFPGVSTEHCVPWAGLRPMMPNMMAKVGAGRRPGVFYNTGHGHLGWTLSAATAEALGETIGEGQLVRDFRNMTVQAA</sequence>
<evidence type="ECO:0000313" key="4">
    <source>
        <dbReference type="EMBL" id="GAD56885.1"/>
    </source>
</evidence>
<dbReference type="PANTHER" id="PTHR13847">
    <property type="entry name" value="SARCOSINE DEHYDROGENASE-RELATED"/>
    <property type="match status" value="1"/>
</dbReference>
<reference evidence="4" key="1">
    <citation type="journal article" date="2013" name="Genome Announc.">
        <title>Draft Genome Sequence of Loktanella cinnabarina LL-001T, Isolated from Deep-Sea Floor Sediment.</title>
        <authorList>
            <person name="Nishi S."/>
            <person name="Tsubouchi T."/>
            <person name="Takaki Y."/>
            <person name="Koyanagi R."/>
            <person name="Satoh N."/>
            <person name="Maruyama T."/>
            <person name="Hatada Y."/>
        </authorList>
    </citation>
    <scope>NUCLEOTIDE SEQUENCE [LARGE SCALE GENOMIC DNA]</scope>
    <source>
        <strain evidence="4">LL-001</strain>
    </source>
</reference>
<dbReference type="RefSeq" id="WP_021694986.1">
    <property type="nucleotide sequence ID" value="NZ_BATB01000051.1"/>
</dbReference>
<protein>
    <submittedName>
        <fullName evidence="4">D-amino acid dehydrogenase small subunit</fullName>
    </submittedName>
</protein>
<dbReference type="InterPro" id="IPR006076">
    <property type="entry name" value="FAD-dep_OxRdtase"/>
</dbReference>
<proteinExistence type="inferred from homology"/>
<dbReference type="SUPFAM" id="SSF51905">
    <property type="entry name" value="FAD/NAD(P)-binding domain"/>
    <property type="match status" value="1"/>
</dbReference>
<evidence type="ECO:0000256" key="2">
    <source>
        <dbReference type="ARBA" id="ARBA00023002"/>
    </source>
</evidence>
<evidence type="ECO:0000256" key="1">
    <source>
        <dbReference type="ARBA" id="ARBA00009410"/>
    </source>
</evidence>
<accession>U2Z660</accession>
<dbReference type="GO" id="GO:0005737">
    <property type="term" value="C:cytoplasm"/>
    <property type="evidence" value="ECO:0007669"/>
    <property type="project" value="TreeGrafter"/>
</dbReference>